<dbReference type="AlphaFoldDB" id="A0A1G1ZQW4"/>
<reference evidence="1 2" key="1">
    <citation type="journal article" date="2016" name="Nat. Commun.">
        <title>Thousands of microbial genomes shed light on interconnected biogeochemical processes in an aquifer system.</title>
        <authorList>
            <person name="Anantharaman K."/>
            <person name="Brown C.T."/>
            <person name="Hug L.A."/>
            <person name="Sharon I."/>
            <person name="Castelle C.J."/>
            <person name="Probst A.J."/>
            <person name="Thomas B.C."/>
            <person name="Singh A."/>
            <person name="Wilkins M.J."/>
            <person name="Karaoz U."/>
            <person name="Brodie E.L."/>
            <person name="Williams K.H."/>
            <person name="Hubbard S.S."/>
            <person name="Banfield J.F."/>
        </authorList>
    </citation>
    <scope>NUCLEOTIDE SEQUENCE [LARGE SCALE GENOMIC DNA]</scope>
</reference>
<gene>
    <name evidence="1" type="ORF">A3H63_02420</name>
</gene>
<comment type="caution">
    <text evidence="1">The sequence shown here is derived from an EMBL/GenBank/DDBJ whole genome shotgun (WGS) entry which is preliminary data.</text>
</comment>
<proteinExistence type="predicted"/>
<accession>A0A1G1ZQW4</accession>
<evidence type="ECO:0000313" key="2">
    <source>
        <dbReference type="Proteomes" id="UP000176284"/>
    </source>
</evidence>
<protein>
    <submittedName>
        <fullName evidence="1">Uncharacterized protein</fullName>
    </submittedName>
</protein>
<evidence type="ECO:0000313" key="1">
    <source>
        <dbReference type="EMBL" id="OGY66932.1"/>
    </source>
</evidence>
<sequence length="108" mass="12079">MIVVLLLIGWSVGKIGNWQGRNPVESAARIKIAAVPLSEQWSATVEIPPGRCFWINAPGWLEYKFSGGERYQVRSGEQKKFPGVLPSRFFQLRGESGTAEVYLVPCRN</sequence>
<dbReference type="Proteomes" id="UP000176284">
    <property type="component" value="Unassembled WGS sequence"/>
</dbReference>
<organism evidence="1 2">
    <name type="scientific">Candidatus Harrisonbacteria bacterium RIFCSPLOWO2_02_FULL_45_10c</name>
    <dbReference type="NCBI Taxonomy" id="1798410"/>
    <lineage>
        <taxon>Bacteria</taxon>
        <taxon>Candidatus Harrisoniibacteriota</taxon>
    </lineage>
</organism>
<name>A0A1G1ZQW4_9BACT</name>
<dbReference type="EMBL" id="MHJM01000035">
    <property type="protein sequence ID" value="OGY66932.1"/>
    <property type="molecule type" value="Genomic_DNA"/>
</dbReference>